<gene>
    <name evidence="2" type="ORF">Hesp012</name>
</gene>
<dbReference type="Pfam" id="PF05314">
    <property type="entry name" value="Baculo_ODV-E27"/>
    <property type="match status" value="1"/>
</dbReference>
<keyword evidence="3" id="KW-1185">Reference proteome</keyword>
<dbReference type="GO" id="GO:0019031">
    <property type="term" value="C:viral envelope"/>
    <property type="evidence" value="ECO:0007669"/>
    <property type="project" value="InterPro"/>
</dbReference>
<evidence type="ECO:0000313" key="3">
    <source>
        <dbReference type="Proteomes" id="UP000203768"/>
    </source>
</evidence>
<dbReference type="EMBL" id="KF158713">
    <property type="protein sequence ID" value="AGR56764.1"/>
    <property type="molecule type" value="Genomic_DNA"/>
</dbReference>
<accession>S5MQ80</accession>
<evidence type="ECO:0000256" key="1">
    <source>
        <dbReference type="SAM" id="MobiDB-lite"/>
    </source>
</evidence>
<dbReference type="RefSeq" id="YP_008378228.1">
    <property type="nucleotide sequence ID" value="NC_021923.1"/>
</dbReference>
<dbReference type="InterPro" id="IPR007978">
    <property type="entry name" value="Baculo_ODV-E27"/>
</dbReference>
<dbReference type="OrthoDB" id="10588at10239"/>
<evidence type="ECO:0000313" key="2">
    <source>
        <dbReference type="EMBL" id="AGR56764.1"/>
    </source>
</evidence>
<name>S5MQ80_9ABAC</name>
<feature type="region of interest" description="Disordered" evidence="1">
    <location>
        <begin position="177"/>
        <end position="198"/>
    </location>
</feature>
<dbReference type="GeneID" id="16489414"/>
<sequence>MKKLYSGGQAPKIRTVTEIIHGKDKLKRDYDLSDFDAKNLNSLQSYNALQIKIVLCHYMATLNTLNLTQPLLTIFRDRNAQREIVTVILASIGFVHNRVNPFINNFDNRMEFVIIENREDIIPGEPILFRQNENDDMVCLIDRVSIMKMLERQFDTEMCINDLAKEKNKIKVMRAFTSAGRKRRRSSSGQPDGRNPWRNYYSDDFGNGGGDDRIKLSEADATRYLTLLFIVEHAYCHYCIFKNYGIHSYIESMSDHTLFASKCRPTMNTSFNNLLLSKFKFSIEESDSLKLNSTKKFVGIINY</sequence>
<proteinExistence type="predicted"/>
<organism evidence="2 3">
    <name type="scientific">Hemileuca sp. nucleopolyhedrovirus</name>
    <dbReference type="NCBI Taxonomy" id="1367203"/>
    <lineage>
        <taxon>Viruses</taxon>
        <taxon>Viruses incertae sedis</taxon>
        <taxon>Naldaviricetes</taxon>
        <taxon>Lefavirales</taxon>
        <taxon>Baculoviridae</taxon>
        <taxon>Alphabaculovirus</taxon>
        <taxon>Alphabaculovirus heleucae</taxon>
        <taxon>Hemileuca species nucleopolyhedrovirus</taxon>
    </lineage>
</organism>
<reference evidence="2 3" key="1">
    <citation type="journal article" date="2013" name="Virus Genes">
        <title>The genome of a baculovirus isolated from Hemileuca sp. encodes a serpin ortholog.</title>
        <authorList>
            <person name="Rohrmann G.F."/>
            <person name="Erlandson M.A."/>
            <person name="Theilmann D.A."/>
        </authorList>
    </citation>
    <scope>NUCLEOTIDE SEQUENCE [LARGE SCALE GENOMIC DNA]</scope>
</reference>
<dbReference type="Proteomes" id="UP000203768">
    <property type="component" value="Segment"/>
</dbReference>
<protein>
    <submittedName>
        <fullName evidence="2">Odv-e27</fullName>
    </submittedName>
</protein>
<dbReference type="KEGG" id="vg:16489414"/>